<dbReference type="AlphaFoldDB" id="A0A812EML5"/>
<dbReference type="EMBL" id="CAHIKZ030005404">
    <property type="protein sequence ID" value="CAE1324231.1"/>
    <property type="molecule type" value="Genomic_DNA"/>
</dbReference>
<comment type="caution">
    <text evidence="1">The sequence shown here is derived from an EMBL/GenBank/DDBJ whole genome shotgun (WGS) entry which is preliminary data.</text>
</comment>
<evidence type="ECO:0000313" key="1">
    <source>
        <dbReference type="EMBL" id="CAE1324231.1"/>
    </source>
</evidence>
<name>A0A812EML5_ACAPH</name>
<organism evidence="1 2">
    <name type="scientific">Acanthosepion pharaonis</name>
    <name type="common">Pharaoh cuttlefish</name>
    <name type="synonym">Sepia pharaonis</name>
    <dbReference type="NCBI Taxonomy" id="158019"/>
    <lineage>
        <taxon>Eukaryota</taxon>
        <taxon>Metazoa</taxon>
        <taxon>Spiralia</taxon>
        <taxon>Lophotrochozoa</taxon>
        <taxon>Mollusca</taxon>
        <taxon>Cephalopoda</taxon>
        <taxon>Coleoidea</taxon>
        <taxon>Decapodiformes</taxon>
        <taxon>Sepiida</taxon>
        <taxon>Sepiina</taxon>
        <taxon>Sepiidae</taxon>
        <taxon>Acanthosepion</taxon>
    </lineage>
</organism>
<gene>
    <name evidence="1" type="ORF">SPHA_74000</name>
</gene>
<evidence type="ECO:0000313" key="2">
    <source>
        <dbReference type="Proteomes" id="UP000597762"/>
    </source>
</evidence>
<protein>
    <submittedName>
        <fullName evidence="1">Uncharacterized protein</fullName>
    </submittedName>
</protein>
<sequence length="404" mass="45006">MPIHCPSIRYYAHPVLSVSSQPLCPSIAFVSSHNHYAHPLLRSPTIMPIHCLLHNHYAIQCLRTTISPSIRCSHNHYAHPVPSLVHTTIMPIHAFPQPLCPSVPSLVPRTTIMPIHCFVSSHNHYAHPLPSLVHTTIMPIQCPSLVLFIAFVRTTIIACCPSIQCLLPTTIMLHRCLRWFGQPLYPSSAFVSLHCLSSHNHYAHPVPSLVRTTMPIHVPIHCLLHNHYAHPVPSLVHTSCPSIANHYAHPLPSLVHNHYAHPLPSSHNHYAHPLPSFTRPFAHPFARWFTQPLCPSIAFVSSQPLCPSIAFVSSQPLCLQFIAHPFVSSHNHYAHSLPSLVHNHYSVPSLFAQPLCPSIAFVSSQPLCPSIAFVSSHNHYAHPLPSLVRTTIMPPLPSLLPILR</sequence>
<reference evidence="1" key="1">
    <citation type="submission" date="2021-01" db="EMBL/GenBank/DDBJ databases">
        <authorList>
            <person name="Li R."/>
            <person name="Bekaert M."/>
        </authorList>
    </citation>
    <scope>NUCLEOTIDE SEQUENCE</scope>
    <source>
        <strain evidence="1">Farmed</strain>
    </source>
</reference>
<keyword evidence="2" id="KW-1185">Reference proteome</keyword>
<proteinExistence type="predicted"/>
<accession>A0A812EML5</accession>
<dbReference type="Proteomes" id="UP000597762">
    <property type="component" value="Unassembled WGS sequence"/>
</dbReference>